<protein>
    <submittedName>
        <fullName evidence="1">Uncharacterized protein</fullName>
    </submittedName>
</protein>
<dbReference type="KEGG" id="ddb:E7747_10205"/>
<dbReference type="AlphaFoldDB" id="A0A4P7W3L7"/>
<reference evidence="2" key="1">
    <citation type="submission" date="2019-02" db="EMBL/GenBank/DDBJ databases">
        <title>Isolation and identification of novel species under the genus Muribaculum.</title>
        <authorList>
            <person name="Miyake S."/>
            <person name="Ding Y."/>
            <person name="Low A."/>
            <person name="Soh M."/>
            <person name="Seedorf H."/>
        </authorList>
    </citation>
    <scope>NUCLEOTIDE SEQUENCE [LARGE SCALE GENOMIC DNA]</scope>
    <source>
        <strain evidence="2">H5</strain>
    </source>
</reference>
<gene>
    <name evidence="1" type="ORF">E7747_10205</name>
</gene>
<evidence type="ECO:0000313" key="1">
    <source>
        <dbReference type="EMBL" id="QCD42619.1"/>
    </source>
</evidence>
<proteinExistence type="predicted"/>
<keyword evidence="2" id="KW-1185">Reference proteome</keyword>
<accession>A0A4P7W3L7</accession>
<dbReference type="EMBL" id="CP039396">
    <property type="protein sequence ID" value="QCD42619.1"/>
    <property type="molecule type" value="Genomic_DNA"/>
</dbReference>
<dbReference type="Proteomes" id="UP000297149">
    <property type="component" value="Chromosome"/>
</dbReference>
<evidence type="ECO:0000313" key="2">
    <source>
        <dbReference type="Proteomes" id="UP000297149"/>
    </source>
</evidence>
<dbReference type="RefSeq" id="WP_136415770.1">
    <property type="nucleotide sequence ID" value="NZ_CAXHQF010000120.1"/>
</dbReference>
<name>A0A4P7W3L7_9BACT</name>
<organism evidence="1 2">
    <name type="scientific">Duncaniella dubosii</name>
    <dbReference type="NCBI Taxonomy" id="2518971"/>
    <lineage>
        <taxon>Bacteria</taxon>
        <taxon>Pseudomonadati</taxon>
        <taxon>Bacteroidota</taxon>
        <taxon>Bacteroidia</taxon>
        <taxon>Bacteroidales</taxon>
        <taxon>Muribaculaceae</taxon>
        <taxon>Duncaniella</taxon>
    </lineage>
</organism>
<sequence length="145" mass="17444">MKAKQDSLCLFFVQEKGNMRDNEIIFNRYGEKTIRKASEFFSFNILYHKLYTGQSIIHQSDFLVISDYWKVMEIRLVKSNGKDYIEYIGKGDKRYHRLSELNDLLEYNCYSSEEVTVKMIFDALEDNCTRSCVEMRLYDIYNIYR</sequence>